<evidence type="ECO:0000313" key="1">
    <source>
        <dbReference type="EMBL" id="SVE29476.1"/>
    </source>
</evidence>
<proteinExistence type="predicted"/>
<reference evidence="1" key="1">
    <citation type="submission" date="2018-05" db="EMBL/GenBank/DDBJ databases">
        <authorList>
            <person name="Lanie J.A."/>
            <person name="Ng W.-L."/>
            <person name="Kazmierczak K.M."/>
            <person name="Andrzejewski T.M."/>
            <person name="Davidsen T.M."/>
            <person name="Wayne K.J."/>
            <person name="Tettelin H."/>
            <person name="Glass J.I."/>
            <person name="Rusch D."/>
            <person name="Podicherti R."/>
            <person name="Tsui H.-C.T."/>
            <person name="Winkler M.E."/>
        </authorList>
    </citation>
    <scope>NUCLEOTIDE SEQUENCE</scope>
</reference>
<dbReference type="EMBL" id="UINC01207409">
    <property type="protein sequence ID" value="SVE29476.1"/>
    <property type="molecule type" value="Genomic_DNA"/>
</dbReference>
<accession>A0A383CAQ3</accession>
<protein>
    <submittedName>
        <fullName evidence="1">Uncharacterized protein</fullName>
    </submittedName>
</protein>
<dbReference type="AlphaFoldDB" id="A0A383CAQ3"/>
<gene>
    <name evidence="1" type="ORF">METZ01_LOCUS482330</name>
</gene>
<feature type="non-terminal residue" evidence="1">
    <location>
        <position position="39"/>
    </location>
</feature>
<name>A0A383CAQ3_9ZZZZ</name>
<organism evidence="1">
    <name type="scientific">marine metagenome</name>
    <dbReference type="NCBI Taxonomy" id="408172"/>
    <lineage>
        <taxon>unclassified sequences</taxon>
        <taxon>metagenomes</taxon>
        <taxon>ecological metagenomes</taxon>
    </lineage>
</organism>
<dbReference type="PROSITE" id="PS51257">
    <property type="entry name" value="PROKAR_LIPOPROTEIN"/>
    <property type="match status" value="1"/>
</dbReference>
<sequence length="39" mass="4331">MKKQLIITLILMLIIGCSENKVKQEKVISASETKVAEEA</sequence>